<dbReference type="HOGENOM" id="CLU_124368_0_0_9"/>
<sequence length="187" mass="21809">MLRSNELFLPHAIIYPIIYQAQIGVKKLKISIYSRKSIEELLRGNFPQNAAVISFYDPPGKFRDEEYKPVDYSTKTNCVFQVALHDIDLEVLPKYHLTYETYFQEADDLAEFIFTAKKAGKDIICQCEYGESRSSGCAAAIHEYFYKDGIKIFADYRYYPNQMVYHKVYDALERYGIENDVIRESGE</sequence>
<evidence type="ECO:0000313" key="2">
    <source>
        <dbReference type="Proteomes" id="UP000016608"/>
    </source>
</evidence>
<dbReference type="AlphaFoldDB" id="U2R8D3"/>
<evidence type="ECO:0000313" key="1">
    <source>
        <dbReference type="EMBL" id="ERK46942.1"/>
    </source>
</evidence>
<keyword evidence="2" id="KW-1185">Reference proteome</keyword>
<accession>U2R8D3</accession>
<evidence type="ECO:0008006" key="3">
    <source>
        <dbReference type="Google" id="ProtNLM"/>
    </source>
</evidence>
<name>U2R8D3_EUBRA</name>
<comment type="caution">
    <text evidence="1">The sequence shown here is derived from an EMBL/GenBank/DDBJ whole genome shotgun (WGS) entry which is preliminary data.</text>
</comment>
<protein>
    <recommendedName>
        <fullName evidence="3">Tyrosine specific protein phosphatases domain-containing protein</fullName>
    </recommendedName>
</protein>
<dbReference type="Proteomes" id="UP000016608">
    <property type="component" value="Unassembled WGS sequence"/>
</dbReference>
<proteinExistence type="predicted"/>
<organism evidence="1 2">
    <name type="scientific">Eubacterium ramulus ATCC 29099</name>
    <dbReference type="NCBI Taxonomy" id="1256908"/>
    <lineage>
        <taxon>Bacteria</taxon>
        <taxon>Bacillati</taxon>
        <taxon>Bacillota</taxon>
        <taxon>Clostridia</taxon>
        <taxon>Eubacteriales</taxon>
        <taxon>Eubacteriaceae</taxon>
        <taxon>Eubacterium</taxon>
    </lineage>
</organism>
<dbReference type="PATRIC" id="fig|1256908.3.peg.1477"/>
<dbReference type="EMBL" id="AWVJ01000093">
    <property type="protein sequence ID" value="ERK46942.1"/>
    <property type="molecule type" value="Genomic_DNA"/>
</dbReference>
<dbReference type="eggNOG" id="ENOG5031BBB">
    <property type="taxonomic scope" value="Bacteria"/>
</dbReference>
<reference evidence="1 2" key="1">
    <citation type="submission" date="2013-06" db="EMBL/GenBank/DDBJ databases">
        <authorList>
            <person name="Weinstock G."/>
            <person name="Sodergren E."/>
            <person name="Lobos E.A."/>
            <person name="Fulton L."/>
            <person name="Fulton R."/>
            <person name="Courtney L."/>
            <person name="Fronick C."/>
            <person name="O'Laughlin M."/>
            <person name="Godfrey J."/>
            <person name="Wilson R.M."/>
            <person name="Miner T."/>
            <person name="Farmer C."/>
            <person name="Delehaunty K."/>
            <person name="Cordes M."/>
            <person name="Minx P."/>
            <person name="Tomlinson C."/>
            <person name="Chen J."/>
            <person name="Wollam A."/>
            <person name="Pepin K.H."/>
            <person name="Bhonagiri V."/>
            <person name="Zhang X."/>
            <person name="Warren W."/>
            <person name="Mitreva M."/>
            <person name="Mardis E.R."/>
            <person name="Wilson R.K."/>
        </authorList>
    </citation>
    <scope>NUCLEOTIDE SEQUENCE [LARGE SCALE GENOMIC DNA]</scope>
    <source>
        <strain evidence="1 2">ATCC 29099</strain>
    </source>
</reference>
<gene>
    <name evidence="1" type="ORF">HMPREF0373_01592</name>
</gene>